<sequence length="66" mass="7468">MRIEQPHGYLRDSDGRVVLRFANWSVGTHPVPNDVESVDYVDGASAHSDPVADRYKASKVERDSRR</sequence>
<accession>A0AAE8XZ95</accession>
<gene>
    <name evidence="2" type="ORF">HRTV-28_gp39</name>
</gene>
<dbReference type="Proteomes" id="UP000827176">
    <property type="component" value="Segment"/>
</dbReference>
<feature type="compositionally biased region" description="Basic and acidic residues" evidence="1">
    <location>
        <begin position="50"/>
        <end position="66"/>
    </location>
</feature>
<protein>
    <submittedName>
        <fullName evidence="2">Uncharacterized protein</fullName>
    </submittedName>
</protein>
<evidence type="ECO:0000313" key="3">
    <source>
        <dbReference type="Proteomes" id="UP000827176"/>
    </source>
</evidence>
<reference evidence="2" key="1">
    <citation type="submission" date="2021-05" db="EMBL/GenBank/DDBJ databases">
        <title>Diversity, taxonomy and evolution of archaeal viruses of the class Caudoviricetes.</title>
        <authorList>
            <person name="Liu Y."/>
            <person name="Demina T.A."/>
            <person name="Roux S."/>
            <person name="Aiewsakun P."/>
            <person name="Kazlauskas D."/>
            <person name="Simmonds P."/>
            <person name="Prangishvili D."/>
            <person name="Oksanen H.M."/>
            <person name="Krupovic M."/>
        </authorList>
    </citation>
    <scope>NUCLEOTIDE SEQUENCE</scope>
    <source>
        <strain evidence="2">HRTV-28/28</strain>
    </source>
</reference>
<evidence type="ECO:0000256" key="1">
    <source>
        <dbReference type="SAM" id="MobiDB-lite"/>
    </source>
</evidence>
<keyword evidence="3" id="KW-1185">Reference proteome</keyword>
<name>A0AAE8XZ95_9CAUD</name>
<evidence type="ECO:0000313" key="2">
    <source>
        <dbReference type="EMBL" id="UBF23477.1"/>
    </source>
</evidence>
<dbReference type="EMBL" id="MZ334528">
    <property type="protein sequence ID" value="UBF23477.1"/>
    <property type="molecule type" value="Genomic_DNA"/>
</dbReference>
<proteinExistence type="predicted"/>
<feature type="region of interest" description="Disordered" evidence="1">
    <location>
        <begin position="42"/>
        <end position="66"/>
    </location>
</feature>
<organism evidence="2 3">
    <name type="scientific">Halorubrum tailed virus 28</name>
    <dbReference type="NCBI Taxonomy" id="2878009"/>
    <lineage>
        <taxon>Viruses</taxon>
        <taxon>Duplodnaviria</taxon>
        <taxon>Heunggongvirae</taxon>
        <taxon>Uroviricota</taxon>
        <taxon>Caudoviricetes</taxon>
        <taxon>Suolaviridae</taxon>
        <taxon>Pormufvirus</taxon>
        <taxon>Pormufvirus salinum</taxon>
        <taxon>Pormufvirus HRTV28</taxon>
    </lineage>
</organism>